<dbReference type="Pfam" id="PF07646">
    <property type="entry name" value="Kelch_2"/>
    <property type="match status" value="1"/>
</dbReference>
<evidence type="ECO:0000313" key="3">
    <source>
        <dbReference type="Proteomes" id="UP000613030"/>
    </source>
</evidence>
<accession>A0ABS1L1C9</accession>
<name>A0ABS1L1C9_9BACT</name>
<dbReference type="Proteomes" id="UP000613030">
    <property type="component" value="Unassembled WGS sequence"/>
</dbReference>
<dbReference type="Gene3D" id="2.120.10.80">
    <property type="entry name" value="Kelch-type beta propeller"/>
    <property type="match status" value="1"/>
</dbReference>
<gene>
    <name evidence="2" type="ORF">JI741_29985</name>
</gene>
<dbReference type="RefSeq" id="WP_202015964.1">
    <property type="nucleotide sequence ID" value="NZ_JAERRB010000017.1"/>
</dbReference>
<dbReference type="InterPro" id="IPR011498">
    <property type="entry name" value="Kelch_2"/>
</dbReference>
<dbReference type="SUPFAM" id="SSF117281">
    <property type="entry name" value="Kelch motif"/>
    <property type="match status" value="1"/>
</dbReference>
<proteinExistence type="predicted"/>
<dbReference type="EMBL" id="JAERRB010000017">
    <property type="protein sequence ID" value="MBL0745500.1"/>
    <property type="molecule type" value="Genomic_DNA"/>
</dbReference>
<sequence length="349" mass="38429">MKKLAILLLSCLLYACSDPVQLTPTVSNLTKTGDVVASGIGLPGAYAWTSLPLPEPASYAVNDVTADKQFIQVNGSVYWFVGTLAEFPYKLNKQTLRWELQDLDVIWNPFYGGYRFLFSKGTRYYVGFRGDVYGDGRIIYWHDVATGTSGQIAEFPGTLTQGSNFFVAGEKAYIIGGQKGNLVSNQYWEYDFATNQWTDKGGLPGGARAYGVVHVVDDKVYYGLGYNGSLLNGQFVKQYKNDWYSLTPGATIAAVRADFPGTKRTDGEGFVINSKAYVGWGRSAAGTYLNDFWEYNPANNTWASKPNCPSAQTGQQNMRAFALGNNGYFIRGCLGAFWRYGNTTLVATP</sequence>
<evidence type="ECO:0008006" key="4">
    <source>
        <dbReference type="Google" id="ProtNLM"/>
    </source>
</evidence>
<dbReference type="PROSITE" id="PS51257">
    <property type="entry name" value="PROKAR_LIPOPROTEIN"/>
    <property type="match status" value="1"/>
</dbReference>
<reference evidence="2 3" key="1">
    <citation type="submission" date="2021-01" db="EMBL/GenBank/DDBJ databases">
        <title>Chryseolinea sp. Jin1 Genome sequencing and assembly.</title>
        <authorList>
            <person name="Kim I."/>
        </authorList>
    </citation>
    <scope>NUCLEOTIDE SEQUENCE [LARGE SCALE GENOMIC DNA]</scope>
    <source>
        <strain evidence="2 3">Jin1</strain>
    </source>
</reference>
<keyword evidence="1" id="KW-0732">Signal</keyword>
<organism evidence="2 3">
    <name type="scientific">Chryseolinea lacunae</name>
    <dbReference type="NCBI Taxonomy" id="2801331"/>
    <lineage>
        <taxon>Bacteria</taxon>
        <taxon>Pseudomonadati</taxon>
        <taxon>Bacteroidota</taxon>
        <taxon>Cytophagia</taxon>
        <taxon>Cytophagales</taxon>
        <taxon>Fulvivirgaceae</taxon>
        <taxon>Chryseolinea</taxon>
    </lineage>
</organism>
<evidence type="ECO:0000256" key="1">
    <source>
        <dbReference type="SAM" id="SignalP"/>
    </source>
</evidence>
<keyword evidence="3" id="KW-1185">Reference proteome</keyword>
<protein>
    <recommendedName>
        <fullName evidence="4">Galactose oxidase</fullName>
    </recommendedName>
</protein>
<feature type="signal peptide" evidence="1">
    <location>
        <begin position="1"/>
        <end position="22"/>
    </location>
</feature>
<evidence type="ECO:0000313" key="2">
    <source>
        <dbReference type="EMBL" id="MBL0745500.1"/>
    </source>
</evidence>
<comment type="caution">
    <text evidence="2">The sequence shown here is derived from an EMBL/GenBank/DDBJ whole genome shotgun (WGS) entry which is preliminary data.</text>
</comment>
<feature type="chain" id="PRO_5047446826" description="Galactose oxidase" evidence="1">
    <location>
        <begin position="23"/>
        <end position="349"/>
    </location>
</feature>
<dbReference type="InterPro" id="IPR015915">
    <property type="entry name" value="Kelch-typ_b-propeller"/>
</dbReference>